<organism evidence="4 5">
    <name type="scientific">Pleurodeles waltl</name>
    <name type="common">Iberian ribbed newt</name>
    <dbReference type="NCBI Taxonomy" id="8319"/>
    <lineage>
        <taxon>Eukaryota</taxon>
        <taxon>Metazoa</taxon>
        <taxon>Chordata</taxon>
        <taxon>Craniata</taxon>
        <taxon>Vertebrata</taxon>
        <taxon>Euteleostomi</taxon>
        <taxon>Amphibia</taxon>
        <taxon>Batrachia</taxon>
        <taxon>Caudata</taxon>
        <taxon>Salamandroidea</taxon>
        <taxon>Salamandridae</taxon>
        <taxon>Pleurodelinae</taxon>
        <taxon>Pleurodeles</taxon>
    </lineage>
</organism>
<evidence type="ECO:0000313" key="4">
    <source>
        <dbReference type="EMBL" id="KAJ1208559.1"/>
    </source>
</evidence>
<evidence type="ECO:0000259" key="3">
    <source>
        <dbReference type="Pfam" id="PF13359"/>
    </source>
</evidence>
<feature type="domain" description="DDE Tnp4" evidence="3">
    <location>
        <begin position="1"/>
        <end position="52"/>
    </location>
</feature>
<dbReference type="AlphaFoldDB" id="A0AAV7W612"/>
<dbReference type="GO" id="GO:0046872">
    <property type="term" value="F:metal ion binding"/>
    <property type="evidence" value="ECO:0007669"/>
    <property type="project" value="UniProtKB-KW"/>
</dbReference>
<feature type="non-terminal residue" evidence="4">
    <location>
        <position position="1"/>
    </location>
</feature>
<comment type="caution">
    <text evidence="4">The sequence shown here is derived from an EMBL/GenBank/DDBJ whole genome shotgun (WGS) entry which is preliminary data.</text>
</comment>
<evidence type="ECO:0000313" key="5">
    <source>
        <dbReference type="Proteomes" id="UP001066276"/>
    </source>
</evidence>
<feature type="non-terminal residue" evidence="4">
    <location>
        <position position="63"/>
    </location>
</feature>
<proteinExistence type="predicted"/>
<comment type="cofactor">
    <cofactor evidence="1">
        <name>a divalent metal cation</name>
        <dbReference type="ChEBI" id="CHEBI:60240"/>
    </cofactor>
</comment>
<accession>A0AAV7W612</accession>
<sequence>DSAYPNRLWLSAPLGNPTTSGEVHFNEAYGRTRKLVEQAFGLLKARFCCLDKTGGALLYSPDK</sequence>
<protein>
    <recommendedName>
        <fullName evidence="3">DDE Tnp4 domain-containing protein</fullName>
    </recommendedName>
</protein>
<dbReference type="Pfam" id="PF13359">
    <property type="entry name" value="DDE_Tnp_4"/>
    <property type="match status" value="1"/>
</dbReference>
<dbReference type="EMBL" id="JANPWB010000002">
    <property type="protein sequence ID" value="KAJ1208559.1"/>
    <property type="molecule type" value="Genomic_DNA"/>
</dbReference>
<keyword evidence="2" id="KW-0479">Metal-binding</keyword>
<reference evidence="4" key="1">
    <citation type="journal article" date="2022" name="bioRxiv">
        <title>Sequencing and chromosome-scale assembly of the giantPleurodeles waltlgenome.</title>
        <authorList>
            <person name="Brown T."/>
            <person name="Elewa A."/>
            <person name="Iarovenko S."/>
            <person name="Subramanian E."/>
            <person name="Araus A.J."/>
            <person name="Petzold A."/>
            <person name="Susuki M."/>
            <person name="Suzuki K.-i.T."/>
            <person name="Hayashi T."/>
            <person name="Toyoda A."/>
            <person name="Oliveira C."/>
            <person name="Osipova E."/>
            <person name="Leigh N.D."/>
            <person name="Simon A."/>
            <person name="Yun M.H."/>
        </authorList>
    </citation>
    <scope>NUCLEOTIDE SEQUENCE</scope>
    <source>
        <strain evidence="4">20211129_DDA</strain>
        <tissue evidence="4">Liver</tissue>
    </source>
</reference>
<name>A0AAV7W612_PLEWA</name>
<evidence type="ECO:0000256" key="1">
    <source>
        <dbReference type="ARBA" id="ARBA00001968"/>
    </source>
</evidence>
<keyword evidence="5" id="KW-1185">Reference proteome</keyword>
<dbReference type="InterPro" id="IPR027806">
    <property type="entry name" value="HARBI1_dom"/>
</dbReference>
<dbReference type="Proteomes" id="UP001066276">
    <property type="component" value="Chromosome 1_2"/>
</dbReference>
<evidence type="ECO:0000256" key="2">
    <source>
        <dbReference type="ARBA" id="ARBA00022723"/>
    </source>
</evidence>
<gene>
    <name evidence="4" type="ORF">NDU88_003943</name>
</gene>